<dbReference type="EMBL" id="LT629700">
    <property type="protein sequence ID" value="SDL89733.1"/>
    <property type="molecule type" value="Genomic_DNA"/>
</dbReference>
<dbReference type="RefSeq" id="WP_092149932.1">
    <property type="nucleotide sequence ID" value="NZ_LT629700.1"/>
</dbReference>
<proteinExistence type="predicted"/>
<feature type="transmembrane region" description="Helical" evidence="1">
    <location>
        <begin position="30"/>
        <end position="47"/>
    </location>
</feature>
<name>A0A1G9NTU1_9CORY</name>
<organism evidence="2 3">
    <name type="scientific">Corynebacterium mycetoides</name>
    <dbReference type="NCBI Taxonomy" id="38302"/>
    <lineage>
        <taxon>Bacteria</taxon>
        <taxon>Bacillati</taxon>
        <taxon>Actinomycetota</taxon>
        <taxon>Actinomycetes</taxon>
        <taxon>Mycobacteriales</taxon>
        <taxon>Corynebacteriaceae</taxon>
        <taxon>Corynebacterium</taxon>
    </lineage>
</organism>
<evidence type="ECO:0000256" key="1">
    <source>
        <dbReference type="SAM" id="Phobius"/>
    </source>
</evidence>
<keyword evidence="1" id="KW-1133">Transmembrane helix</keyword>
<evidence type="ECO:0000313" key="2">
    <source>
        <dbReference type="EMBL" id="SDL89733.1"/>
    </source>
</evidence>
<gene>
    <name evidence="2" type="ORF">SAMN04488535_1165</name>
</gene>
<dbReference type="Proteomes" id="UP000199350">
    <property type="component" value="Chromosome I"/>
</dbReference>
<feature type="transmembrane region" description="Helical" evidence="1">
    <location>
        <begin position="53"/>
        <end position="73"/>
    </location>
</feature>
<evidence type="ECO:0000313" key="3">
    <source>
        <dbReference type="Proteomes" id="UP000199350"/>
    </source>
</evidence>
<sequence>MAAAVTQETAREALAAVDNVRRRASTSRTAWEWVVPTSLAFGVSLFLSLQGSFWGLVLVLASLGLVVAIEVGVRGSATRVAMKQPVRDNERFDWRTIVPFIVIYTAWIFLPEGNAVVSALAGAAAAALMLFAYWKWWDA</sequence>
<keyword evidence="3" id="KW-1185">Reference proteome</keyword>
<keyword evidence="1" id="KW-0812">Transmembrane</keyword>
<dbReference type="STRING" id="38302.SAMN04488535_1165"/>
<accession>A0A1G9NTU1</accession>
<keyword evidence="1" id="KW-0472">Membrane</keyword>
<reference evidence="3" key="1">
    <citation type="submission" date="2016-10" db="EMBL/GenBank/DDBJ databases">
        <authorList>
            <person name="Varghese N."/>
            <person name="Submissions S."/>
        </authorList>
    </citation>
    <scope>NUCLEOTIDE SEQUENCE [LARGE SCALE GENOMIC DNA]</scope>
    <source>
        <strain evidence="3">DSM 20632</strain>
    </source>
</reference>
<feature type="transmembrane region" description="Helical" evidence="1">
    <location>
        <begin position="94"/>
        <end position="110"/>
    </location>
</feature>
<feature type="transmembrane region" description="Helical" evidence="1">
    <location>
        <begin position="116"/>
        <end position="134"/>
    </location>
</feature>
<dbReference type="AlphaFoldDB" id="A0A1G9NTU1"/>
<protein>
    <submittedName>
        <fullName evidence="2">Uncharacterized protein</fullName>
    </submittedName>
</protein>